<dbReference type="InterPro" id="IPR029058">
    <property type="entry name" value="AB_hydrolase_fold"/>
</dbReference>
<keyword evidence="4" id="KW-1185">Reference proteome</keyword>
<evidence type="ECO:0000313" key="4">
    <source>
        <dbReference type="Proteomes" id="UP000077667"/>
    </source>
</evidence>
<dbReference type="InterPro" id="IPR000073">
    <property type="entry name" value="AB_hydrolase_1"/>
</dbReference>
<name>A0A1A9I813_9BACT</name>
<evidence type="ECO:0000256" key="1">
    <source>
        <dbReference type="ARBA" id="ARBA00022801"/>
    </source>
</evidence>
<keyword evidence="1" id="KW-0378">Hydrolase</keyword>
<accession>A0A1A9I813</accession>
<dbReference type="KEGG" id="nia:A8C56_08965"/>
<sequence length="323" mass="36268">MNTANDSTQITHQYITVNGIRYHYAEAGKGPLVVLLHGFPELWYSWRHQLTALAQAGYHAVAPDLRGFGASEVTSLVADYSLFQHACDVKALIDHIGDGKAVLAGHDWGANLVWLMAQLYPETVSAVAALSIPFYPEPRDPAVIRRQWPSVFTNFERKGIVEAEFEKKPEGFFKGFFYGLSGNAPEGTIEKLYTKTTPDDRLLTSLPTTDALPAWLSQPDLDYYVNAYKKTGMSSALGFYRNTDADYPRLKEVYKKDIQQPVLFIGGAKEAAVRFGSTEPMKQVLPNLRKIILLEGCGHWIQQERPQELNTALIRFLNQEVKQ</sequence>
<evidence type="ECO:0000313" key="3">
    <source>
        <dbReference type="EMBL" id="ANH83808.1"/>
    </source>
</evidence>
<dbReference type="PRINTS" id="PR00412">
    <property type="entry name" value="EPOXHYDRLASE"/>
</dbReference>
<dbReference type="SUPFAM" id="SSF53474">
    <property type="entry name" value="alpha/beta-Hydrolases"/>
    <property type="match status" value="1"/>
</dbReference>
<protein>
    <recommendedName>
        <fullName evidence="2">AB hydrolase-1 domain-containing protein</fullName>
    </recommendedName>
</protein>
<dbReference type="STRING" id="1176587.A8C56_08965"/>
<proteinExistence type="predicted"/>
<dbReference type="Proteomes" id="UP000077667">
    <property type="component" value="Chromosome"/>
</dbReference>
<dbReference type="GO" id="GO:0016787">
    <property type="term" value="F:hydrolase activity"/>
    <property type="evidence" value="ECO:0007669"/>
    <property type="project" value="UniProtKB-KW"/>
</dbReference>
<reference evidence="3 4" key="1">
    <citation type="submission" date="2016-05" db="EMBL/GenBank/DDBJ databases">
        <title>Niabella ginsenosidivorans BS26 whole genome sequencing.</title>
        <authorList>
            <person name="Im W.T."/>
            <person name="Siddiqi M.Z."/>
        </authorList>
    </citation>
    <scope>NUCLEOTIDE SEQUENCE [LARGE SCALE GENOMIC DNA]</scope>
    <source>
        <strain evidence="3 4">BS26</strain>
    </source>
</reference>
<feature type="domain" description="AB hydrolase-1" evidence="2">
    <location>
        <begin position="31"/>
        <end position="306"/>
    </location>
</feature>
<dbReference type="AlphaFoldDB" id="A0A1A9I813"/>
<dbReference type="PANTHER" id="PTHR43329">
    <property type="entry name" value="EPOXIDE HYDROLASE"/>
    <property type="match status" value="1"/>
</dbReference>
<dbReference type="EMBL" id="CP015772">
    <property type="protein sequence ID" value="ANH83808.1"/>
    <property type="molecule type" value="Genomic_DNA"/>
</dbReference>
<organism evidence="3 4">
    <name type="scientific">Niabella ginsenosidivorans</name>
    <dbReference type="NCBI Taxonomy" id="1176587"/>
    <lineage>
        <taxon>Bacteria</taxon>
        <taxon>Pseudomonadati</taxon>
        <taxon>Bacteroidota</taxon>
        <taxon>Chitinophagia</taxon>
        <taxon>Chitinophagales</taxon>
        <taxon>Chitinophagaceae</taxon>
        <taxon>Niabella</taxon>
    </lineage>
</organism>
<dbReference type="Pfam" id="PF00561">
    <property type="entry name" value="Abhydrolase_1"/>
    <property type="match status" value="1"/>
</dbReference>
<dbReference type="Gene3D" id="3.40.50.1820">
    <property type="entry name" value="alpha/beta hydrolase"/>
    <property type="match status" value="1"/>
</dbReference>
<dbReference type="InterPro" id="IPR000639">
    <property type="entry name" value="Epox_hydrolase-like"/>
</dbReference>
<evidence type="ECO:0000259" key="2">
    <source>
        <dbReference type="Pfam" id="PF00561"/>
    </source>
</evidence>
<gene>
    <name evidence="3" type="ORF">A8C56_08965</name>
</gene>